<dbReference type="EMBL" id="CAJOAZ010003333">
    <property type="protein sequence ID" value="CAF4000979.1"/>
    <property type="molecule type" value="Genomic_DNA"/>
</dbReference>
<evidence type="ECO:0000313" key="4">
    <source>
        <dbReference type="Proteomes" id="UP000663844"/>
    </source>
</evidence>
<feature type="compositionally biased region" description="Low complexity" evidence="1">
    <location>
        <begin position="152"/>
        <end position="208"/>
    </location>
</feature>
<protein>
    <recommendedName>
        <fullName evidence="2">Apple domain-containing protein</fullName>
    </recommendedName>
</protein>
<sequence>MDRGVIEVGKRADLVLISGDPIVDIRATRSIERVWCAAMVYQRIFSLFLVVFIRQSATEDIRLFRMSKINGWQFQCANTTCLPFVTIVVSNMIKCQTNCLAQIHCRAVTFHKSISTCQLFDDIINQNSNMLANTDTISATVILQTRIPPEPTTTSTTSTSTTSTTTTTTTTTSSTSTTSTTTTTTTTTSTTTSKTTTTTTTTTTTSSSHNQFSLSQTIDGRIITCNSVNNTNLYTECSTLQQGGVYFPNGIACPGWSTTTSPYWDTTGFCRKIKGSLLATIYAYYDCDTAQTRVTWIADVWSTYTDNGFTSILRCYY</sequence>
<dbReference type="Pfam" id="PF00024">
    <property type="entry name" value="PAN_1"/>
    <property type="match status" value="1"/>
</dbReference>
<dbReference type="Proteomes" id="UP000663844">
    <property type="component" value="Unassembled WGS sequence"/>
</dbReference>
<feature type="domain" description="Apple" evidence="2">
    <location>
        <begin position="86"/>
        <end position="132"/>
    </location>
</feature>
<evidence type="ECO:0000313" key="3">
    <source>
        <dbReference type="EMBL" id="CAF4000979.1"/>
    </source>
</evidence>
<dbReference type="GO" id="GO:0016810">
    <property type="term" value="F:hydrolase activity, acting on carbon-nitrogen (but not peptide) bonds"/>
    <property type="evidence" value="ECO:0007669"/>
    <property type="project" value="InterPro"/>
</dbReference>
<dbReference type="SUPFAM" id="SSF51338">
    <property type="entry name" value="Composite domain of metallo-dependent hydrolases"/>
    <property type="match status" value="1"/>
</dbReference>
<organism evidence="3 4">
    <name type="scientific">Adineta steineri</name>
    <dbReference type="NCBI Taxonomy" id="433720"/>
    <lineage>
        <taxon>Eukaryota</taxon>
        <taxon>Metazoa</taxon>
        <taxon>Spiralia</taxon>
        <taxon>Gnathifera</taxon>
        <taxon>Rotifera</taxon>
        <taxon>Eurotatoria</taxon>
        <taxon>Bdelloidea</taxon>
        <taxon>Adinetida</taxon>
        <taxon>Adinetidae</taxon>
        <taxon>Adineta</taxon>
    </lineage>
</organism>
<accession>A0A819NLF8</accession>
<feature type="region of interest" description="Disordered" evidence="1">
    <location>
        <begin position="145"/>
        <end position="209"/>
    </location>
</feature>
<dbReference type="InterPro" id="IPR011059">
    <property type="entry name" value="Metal-dep_hydrolase_composite"/>
</dbReference>
<dbReference type="Gene3D" id="2.30.40.10">
    <property type="entry name" value="Urease, subunit C, domain 1"/>
    <property type="match status" value="1"/>
</dbReference>
<name>A0A819NLF8_9BILA</name>
<evidence type="ECO:0000259" key="2">
    <source>
        <dbReference type="Pfam" id="PF00024"/>
    </source>
</evidence>
<evidence type="ECO:0000256" key="1">
    <source>
        <dbReference type="SAM" id="MobiDB-lite"/>
    </source>
</evidence>
<proteinExistence type="predicted"/>
<dbReference type="InterPro" id="IPR003609">
    <property type="entry name" value="Pan_app"/>
</dbReference>
<dbReference type="AlphaFoldDB" id="A0A819NLF8"/>
<reference evidence="3" key="1">
    <citation type="submission" date="2021-02" db="EMBL/GenBank/DDBJ databases">
        <authorList>
            <person name="Nowell W R."/>
        </authorList>
    </citation>
    <scope>NUCLEOTIDE SEQUENCE</scope>
</reference>
<comment type="caution">
    <text evidence="3">The sequence shown here is derived from an EMBL/GenBank/DDBJ whole genome shotgun (WGS) entry which is preliminary data.</text>
</comment>
<gene>
    <name evidence="3" type="ORF">OXD698_LOCUS29518</name>
</gene>